<reference evidence="1 2" key="1">
    <citation type="journal article" date="2015" name="Genome Announc.">
        <title>Draft Genome Sequence of Burkholderia sp. Strain PML1(12), an Ectomycorrhizosphere-Inhabiting Bacterium with Effective Mineral-Weathering Ability.</title>
        <authorList>
            <person name="Uroz S."/>
            <person name="Oger P."/>
        </authorList>
    </citation>
    <scope>NUCLEOTIDE SEQUENCE [LARGE SCALE GENOMIC DNA]</scope>
    <source>
        <strain evidence="2">PML1(12)</strain>
    </source>
</reference>
<gene>
    <name evidence="1" type="ORF">EOS_41130</name>
</gene>
<name>A0A0J1CJ71_9BURK</name>
<comment type="caution">
    <text evidence="1">The sequence shown here is derived from an EMBL/GenBank/DDBJ whole genome shotgun (WGS) entry which is preliminary data.</text>
</comment>
<keyword evidence="2" id="KW-1185">Reference proteome</keyword>
<proteinExistence type="predicted"/>
<evidence type="ECO:0000313" key="2">
    <source>
        <dbReference type="Proteomes" id="UP000035963"/>
    </source>
</evidence>
<dbReference type="AlphaFoldDB" id="A0A0J1CJ71"/>
<organism evidence="1 2">
    <name type="scientific">Caballeronia mineralivorans PML1(12)</name>
    <dbReference type="NCBI Taxonomy" id="908627"/>
    <lineage>
        <taxon>Bacteria</taxon>
        <taxon>Pseudomonadati</taxon>
        <taxon>Pseudomonadota</taxon>
        <taxon>Betaproteobacteria</taxon>
        <taxon>Burkholderiales</taxon>
        <taxon>Burkholderiaceae</taxon>
        <taxon>Caballeronia</taxon>
    </lineage>
</organism>
<evidence type="ECO:0000313" key="1">
    <source>
        <dbReference type="EMBL" id="KLU20511.1"/>
    </source>
</evidence>
<protein>
    <submittedName>
        <fullName evidence="1">Uncharacterized protein</fullName>
    </submittedName>
</protein>
<accession>A0A0J1CJ71</accession>
<sequence length="80" mass="8944">MGDQVTAVPPDRLTAFGRCHYQNTASLRRAMHSIFVAHIPHDPVVPGALAKHVDGPLAMRPYPFSRDSTRMIIRCRHARA</sequence>
<dbReference type="EMBL" id="AEJF01000251">
    <property type="protein sequence ID" value="KLU20511.1"/>
    <property type="molecule type" value="Genomic_DNA"/>
</dbReference>
<dbReference type="Proteomes" id="UP000035963">
    <property type="component" value="Unassembled WGS sequence"/>
</dbReference>